<accession>A0A6G5QIT6</accession>
<dbReference type="InterPro" id="IPR003439">
    <property type="entry name" value="ABC_transporter-like_ATP-bd"/>
</dbReference>
<dbReference type="GO" id="GO:0005524">
    <property type="term" value="F:ATP binding"/>
    <property type="evidence" value="ECO:0007669"/>
    <property type="project" value="UniProtKB-KW"/>
</dbReference>
<organism evidence="10 11">
    <name type="scientific">Campylobacter mucosalis CCUG 21559</name>
    <dbReference type="NCBI Taxonomy" id="1032067"/>
    <lineage>
        <taxon>Bacteria</taxon>
        <taxon>Pseudomonadati</taxon>
        <taxon>Campylobacterota</taxon>
        <taxon>Epsilonproteobacteria</taxon>
        <taxon>Campylobacterales</taxon>
        <taxon>Campylobacteraceae</taxon>
        <taxon>Campylobacter</taxon>
    </lineage>
</organism>
<dbReference type="GO" id="GO:0015424">
    <property type="term" value="F:ABC-type amino acid transporter activity"/>
    <property type="evidence" value="ECO:0007669"/>
    <property type="project" value="InterPro"/>
</dbReference>
<dbReference type="GO" id="GO:0005886">
    <property type="term" value="C:plasma membrane"/>
    <property type="evidence" value="ECO:0007669"/>
    <property type="project" value="UniProtKB-SubCell"/>
</dbReference>
<dbReference type="PIRSF" id="PIRSF039085">
    <property type="entry name" value="ABC_ATPase_HisP"/>
    <property type="match status" value="1"/>
</dbReference>
<dbReference type="SUPFAM" id="SSF52540">
    <property type="entry name" value="P-loop containing nucleoside triphosphate hydrolases"/>
    <property type="match status" value="1"/>
</dbReference>
<keyword evidence="7" id="KW-0029">Amino-acid transport</keyword>
<dbReference type="EMBL" id="CP012542">
    <property type="protein sequence ID" value="QCD45623.1"/>
    <property type="molecule type" value="Genomic_DNA"/>
</dbReference>
<keyword evidence="3" id="KW-0813">Transport</keyword>
<keyword evidence="5" id="KW-0547">Nucleotide-binding</keyword>
<evidence type="ECO:0000313" key="11">
    <source>
        <dbReference type="Proteomes" id="UP000503264"/>
    </source>
</evidence>
<dbReference type="Proteomes" id="UP000503264">
    <property type="component" value="Chromosome"/>
</dbReference>
<name>A0A6G5QIT6_9BACT</name>
<dbReference type="PROSITE" id="PS50893">
    <property type="entry name" value="ABC_TRANSPORTER_2"/>
    <property type="match status" value="1"/>
</dbReference>
<dbReference type="PANTHER" id="PTHR43166:SF9">
    <property type="entry name" value="GLUTAMATE_ASPARTATE IMPORT ATP-BINDING PROTEIN GLTL"/>
    <property type="match status" value="1"/>
</dbReference>
<evidence type="ECO:0000256" key="1">
    <source>
        <dbReference type="ARBA" id="ARBA00004202"/>
    </source>
</evidence>
<evidence type="ECO:0000256" key="5">
    <source>
        <dbReference type="ARBA" id="ARBA00022741"/>
    </source>
</evidence>
<protein>
    <submittedName>
        <fullName evidence="10">Amino acid ABC transporter, ATP-binding protein</fullName>
    </submittedName>
</protein>
<evidence type="ECO:0000256" key="2">
    <source>
        <dbReference type="ARBA" id="ARBA00005417"/>
    </source>
</evidence>
<feature type="domain" description="ABC transporter" evidence="9">
    <location>
        <begin position="3"/>
        <end position="241"/>
    </location>
</feature>
<dbReference type="InterPro" id="IPR017871">
    <property type="entry name" value="ABC_transporter-like_CS"/>
</dbReference>
<dbReference type="Pfam" id="PF00005">
    <property type="entry name" value="ABC_tran"/>
    <property type="match status" value="1"/>
</dbReference>
<reference evidence="10 11" key="1">
    <citation type="submission" date="2016-07" db="EMBL/GenBank/DDBJ databases">
        <title>Comparative genomics of the Campylobacter concisus group.</title>
        <authorList>
            <person name="Miller W.G."/>
            <person name="Yee E."/>
            <person name="Chapman M.H."/>
            <person name="Huynh S."/>
            <person name="Bono J.L."/>
            <person name="On S.L.W."/>
            <person name="StLeger J."/>
            <person name="Foster G."/>
            <person name="Parker C.T."/>
        </authorList>
    </citation>
    <scope>NUCLEOTIDE SEQUENCE [LARGE SCALE GENOMIC DNA]</scope>
    <source>
        <strain evidence="10 11">CCUG 21559</strain>
    </source>
</reference>
<keyword evidence="8" id="KW-0472">Membrane</keyword>
<dbReference type="SMART" id="SM00382">
    <property type="entry name" value="AAA"/>
    <property type="match status" value="1"/>
</dbReference>
<comment type="similarity">
    <text evidence="2">Belongs to the ABC transporter superfamily.</text>
</comment>
<dbReference type="AlphaFoldDB" id="A0A6G5QIT6"/>
<keyword evidence="4" id="KW-1003">Cell membrane</keyword>
<evidence type="ECO:0000256" key="7">
    <source>
        <dbReference type="ARBA" id="ARBA00022970"/>
    </source>
</evidence>
<evidence type="ECO:0000256" key="8">
    <source>
        <dbReference type="ARBA" id="ARBA00023136"/>
    </source>
</evidence>
<evidence type="ECO:0000256" key="3">
    <source>
        <dbReference type="ARBA" id="ARBA00022448"/>
    </source>
</evidence>
<dbReference type="Gene3D" id="3.40.50.300">
    <property type="entry name" value="P-loop containing nucleotide triphosphate hydrolases"/>
    <property type="match status" value="1"/>
</dbReference>
<evidence type="ECO:0000313" key="10">
    <source>
        <dbReference type="EMBL" id="QCD45623.1"/>
    </source>
</evidence>
<dbReference type="InterPro" id="IPR030679">
    <property type="entry name" value="ABC_ATPase_HisP-typ"/>
</dbReference>
<gene>
    <name evidence="10" type="ORF">CMUC_1876</name>
</gene>
<keyword evidence="11" id="KW-1185">Reference proteome</keyword>
<sequence length="245" mass="27899">MSVKLIKINKFFGENHVLKDIDLEIYDKQTTVILGSSGSGKSTLLRCINLLETPNSGQMYLRGFYINFSLPIKERQKIPFRSHTGMVFQDFNLFPHLNVLENIIEAPINVLKIPKEEAIENARNLLKKVGLAQKENAYPATLSGGQKQRVAIVRALAMKPYFLLLDEPTSALDPELEAEVLKVIFDLSKEQRSIIIVTHNMEFAKRAADRILFLDKGNIIFDGTSDEFFYNDNDRIVNFISAMKF</sequence>
<dbReference type="GO" id="GO:0016887">
    <property type="term" value="F:ATP hydrolysis activity"/>
    <property type="evidence" value="ECO:0007669"/>
    <property type="project" value="InterPro"/>
</dbReference>
<dbReference type="PANTHER" id="PTHR43166">
    <property type="entry name" value="AMINO ACID IMPORT ATP-BINDING PROTEIN"/>
    <property type="match status" value="1"/>
</dbReference>
<comment type="subcellular location">
    <subcellularLocation>
        <location evidence="1">Cell membrane</location>
        <topology evidence="1">Peripheral membrane protein</topology>
    </subcellularLocation>
</comment>
<proteinExistence type="inferred from homology"/>
<dbReference type="PROSITE" id="PS00211">
    <property type="entry name" value="ABC_TRANSPORTER_1"/>
    <property type="match status" value="1"/>
</dbReference>
<dbReference type="InterPro" id="IPR003593">
    <property type="entry name" value="AAA+_ATPase"/>
</dbReference>
<dbReference type="RefSeq" id="WP_034969954.1">
    <property type="nucleotide sequence ID" value="NZ_CP012542.1"/>
</dbReference>
<dbReference type="InterPro" id="IPR050086">
    <property type="entry name" value="MetN_ABC_transporter-like"/>
</dbReference>
<dbReference type="InterPro" id="IPR027417">
    <property type="entry name" value="P-loop_NTPase"/>
</dbReference>
<evidence type="ECO:0000259" key="9">
    <source>
        <dbReference type="PROSITE" id="PS50893"/>
    </source>
</evidence>
<keyword evidence="6 10" id="KW-0067">ATP-binding</keyword>
<evidence type="ECO:0000256" key="6">
    <source>
        <dbReference type="ARBA" id="ARBA00022840"/>
    </source>
</evidence>
<evidence type="ECO:0000256" key="4">
    <source>
        <dbReference type="ARBA" id="ARBA00022475"/>
    </source>
</evidence>